<organism evidence="1 2">
    <name type="scientific">Patella caerulea</name>
    <name type="common">Rayed Mediterranean limpet</name>
    <dbReference type="NCBI Taxonomy" id="87958"/>
    <lineage>
        <taxon>Eukaryota</taxon>
        <taxon>Metazoa</taxon>
        <taxon>Spiralia</taxon>
        <taxon>Lophotrochozoa</taxon>
        <taxon>Mollusca</taxon>
        <taxon>Gastropoda</taxon>
        <taxon>Patellogastropoda</taxon>
        <taxon>Patelloidea</taxon>
        <taxon>Patellidae</taxon>
        <taxon>Patella</taxon>
    </lineage>
</organism>
<evidence type="ECO:0000313" key="1">
    <source>
        <dbReference type="EMBL" id="KAK6168846.1"/>
    </source>
</evidence>
<name>A0AAN8GDB6_PATCE</name>
<protein>
    <submittedName>
        <fullName evidence="1">Uncharacterized protein</fullName>
    </submittedName>
</protein>
<proteinExistence type="predicted"/>
<dbReference type="AlphaFoldDB" id="A0AAN8GDB6"/>
<dbReference type="Proteomes" id="UP001347796">
    <property type="component" value="Unassembled WGS sequence"/>
</dbReference>
<keyword evidence="2" id="KW-1185">Reference proteome</keyword>
<dbReference type="EMBL" id="JAZGQO010000015">
    <property type="protein sequence ID" value="KAK6168846.1"/>
    <property type="molecule type" value="Genomic_DNA"/>
</dbReference>
<evidence type="ECO:0000313" key="2">
    <source>
        <dbReference type="Proteomes" id="UP001347796"/>
    </source>
</evidence>
<sequence>MSCIETNHAERISYTASELYSLRPGFKSSSLSGTDLNRIPIFGIQRCYRGNRGKQFSARRTAGWKASWDKNKGIHFDLLRSLRPETLYDNNHHCRFGLVNARPIRNKTDQFVHHVVSGYNESLQDVLNNHAPI</sequence>
<gene>
    <name evidence="1" type="ORF">SNE40_020018</name>
</gene>
<comment type="caution">
    <text evidence="1">The sequence shown here is derived from an EMBL/GenBank/DDBJ whole genome shotgun (WGS) entry which is preliminary data.</text>
</comment>
<reference evidence="1 2" key="1">
    <citation type="submission" date="2024-01" db="EMBL/GenBank/DDBJ databases">
        <title>The genome of the rayed Mediterranean limpet Patella caerulea (Linnaeus, 1758).</title>
        <authorList>
            <person name="Anh-Thu Weber A."/>
            <person name="Halstead-Nussloch G."/>
        </authorList>
    </citation>
    <scope>NUCLEOTIDE SEQUENCE [LARGE SCALE GENOMIC DNA]</scope>
    <source>
        <strain evidence="1">AATW-2023a</strain>
        <tissue evidence="1">Whole specimen</tissue>
    </source>
</reference>
<accession>A0AAN8GDB6</accession>